<comment type="caution">
    <text evidence="1">The sequence shown here is derived from an EMBL/GenBank/DDBJ whole genome shotgun (WGS) entry which is preliminary data.</text>
</comment>
<accession>A0ABV5G5U2</accession>
<reference evidence="1 2" key="1">
    <citation type="submission" date="2024-09" db="EMBL/GenBank/DDBJ databases">
        <authorList>
            <person name="Sun Q."/>
            <person name="Mori K."/>
        </authorList>
    </citation>
    <scope>NUCLEOTIDE SEQUENCE [LARGE SCALE GENOMIC DNA]</scope>
    <source>
        <strain evidence="1 2">CCM 7609</strain>
    </source>
</reference>
<gene>
    <name evidence="1" type="ORF">ACFFX0_25205</name>
</gene>
<dbReference type="EMBL" id="JBHMFI010000002">
    <property type="protein sequence ID" value="MFB9074312.1"/>
    <property type="molecule type" value="Genomic_DNA"/>
</dbReference>
<evidence type="ECO:0000313" key="1">
    <source>
        <dbReference type="EMBL" id="MFB9074312.1"/>
    </source>
</evidence>
<sequence>MRQGPPARERASAHVWGDLRTPFGTSHQSGVRNHDLFYRDRTSGYHPTPRLHPRPLRPYRLWPSVGGRVLDLDAYR</sequence>
<keyword evidence="2" id="KW-1185">Reference proteome</keyword>
<dbReference type="Proteomes" id="UP001589575">
    <property type="component" value="Unassembled WGS sequence"/>
</dbReference>
<organism evidence="1 2">
    <name type="scientific">Citricoccus parietis</name>
    <dbReference type="NCBI Taxonomy" id="592307"/>
    <lineage>
        <taxon>Bacteria</taxon>
        <taxon>Bacillati</taxon>
        <taxon>Actinomycetota</taxon>
        <taxon>Actinomycetes</taxon>
        <taxon>Micrococcales</taxon>
        <taxon>Micrococcaceae</taxon>
        <taxon>Citricoccus</taxon>
    </lineage>
</organism>
<proteinExistence type="predicted"/>
<evidence type="ECO:0000313" key="2">
    <source>
        <dbReference type="Proteomes" id="UP001589575"/>
    </source>
</evidence>
<name>A0ABV5G5U2_9MICC</name>
<protein>
    <submittedName>
        <fullName evidence="1">Uncharacterized protein</fullName>
    </submittedName>
</protein>